<name>A0A2U3N4P4_9GAMM</name>
<dbReference type="AlphaFoldDB" id="A0A2U3N4P4"/>
<evidence type="ECO:0008006" key="3">
    <source>
        <dbReference type="Google" id="ProtNLM"/>
    </source>
</evidence>
<sequence length="305" mass="35394">MPKFNSIFLPYQSNQQSVIQCFTYGKLSFTMLSLSDGNQRIPFKIDIKRNGQTVFSSFRLNGVYELPKLEVGTYTMELFPKRDETFFWYKNVPLRGFNFNFEIQADKTTYIECLVSRVESIIYNIRYNFLVKENSKETDETPFYEISYFQEVVDNLTYISSSAARFGVDEDLIKSIIYMESTHGYYDAIYGVVPSIIKENKSIRPTNINVEAWPMLFTRAEANNVASNIDAGAYMLRLISDRVPDKDISKIASIYNSIRAETVFKYGLEVMKFYRKKPWNQIIENQKIYSGNKGKSEGEPYHGGD</sequence>
<dbReference type="EMBL" id="OOGT01000333">
    <property type="protein sequence ID" value="SPL72529.1"/>
    <property type="molecule type" value="Genomic_DNA"/>
</dbReference>
<dbReference type="InParanoid" id="A0A2U3N4P4"/>
<evidence type="ECO:0000313" key="1">
    <source>
        <dbReference type="EMBL" id="SPL72529.1"/>
    </source>
</evidence>
<gene>
    <name evidence="1" type="ORF">KPC_3707</name>
</gene>
<dbReference type="OrthoDB" id="7064929at2"/>
<proteinExistence type="predicted"/>
<protein>
    <recommendedName>
        <fullName evidence="3">Transglycosylase SLT domain-containing protein</fullName>
    </recommendedName>
</protein>
<organism evidence="1 2">
    <name type="scientific">Acinetobacter stercoris</name>
    <dbReference type="NCBI Taxonomy" id="2126983"/>
    <lineage>
        <taxon>Bacteria</taxon>
        <taxon>Pseudomonadati</taxon>
        <taxon>Pseudomonadota</taxon>
        <taxon>Gammaproteobacteria</taxon>
        <taxon>Moraxellales</taxon>
        <taxon>Moraxellaceae</taxon>
        <taxon>Acinetobacter</taxon>
    </lineage>
</organism>
<accession>A0A2U3N4P4</accession>
<dbReference type="RefSeq" id="WP_121975910.1">
    <property type="nucleotide sequence ID" value="NZ_OOGT01000333.1"/>
</dbReference>
<keyword evidence="2" id="KW-1185">Reference proteome</keyword>
<reference evidence="2" key="1">
    <citation type="submission" date="2018-03" db="EMBL/GenBank/DDBJ databases">
        <authorList>
            <person name="Blom J."/>
        </authorList>
    </citation>
    <scope>NUCLEOTIDE SEQUENCE [LARGE SCALE GENOMIC DNA]</scope>
    <source>
        <strain evidence="2">KPC-SM-21</strain>
    </source>
</reference>
<dbReference type="Proteomes" id="UP000245974">
    <property type="component" value="Unassembled WGS sequence"/>
</dbReference>
<evidence type="ECO:0000313" key="2">
    <source>
        <dbReference type="Proteomes" id="UP000245974"/>
    </source>
</evidence>